<keyword evidence="9" id="KW-1185">Reference proteome</keyword>
<comment type="caution">
    <text evidence="8">The sequence shown here is derived from an EMBL/GenBank/DDBJ whole genome shotgun (WGS) entry which is preliminary data.</text>
</comment>
<accession>A0ABT6QA74</accession>
<name>A0ABT6QA74_9PROT</name>
<comment type="subcellular location">
    <subcellularLocation>
        <location evidence="1">Cell membrane</location>
        <topology evidence="1">Multi-pass membrane protein</topology>
    </subcellularLocation>
</comment>
<keyword evidence="4 7" id="KW-0812">Transmembrane</keyword>
<dbReference type="PANTHER" id="PTHR30250">
    <property type="entry name" value="PST FAMILY PREDICTED COLANIC ACID TRANSPORTER"/>
    <property type="match status" value="1"/>
</dbReference>
<keyword evidence="5 7" id="KW-1133">Transmembrane helix</keyword>
<proteinExistence type="inferred from homology"/>
<feature type="transmembrane region" description="Helical" evidence="7">
    <location>
        <begin position="165"/>
        <end position="191"/>
    </location>
</feature>
<evidence type="ECO:0000256" key="4">
    <source>
        <dbReference type="ARBA" id="ARBA00022692"/>
    </source>
</evidence>
<feature type="transmembrane region" description="Helical" evidence="7">
    <location>
        <begin position="377"/>
        <end position="399"/>
    </location>
</feature>
<dbReference type="InterPro" id="IPR050833">
    <property type="entry name" value="Poly_Biosynth_Transport"/>
</dbReference>
<evidence type="ECO:0000256" key="7">
    <source>
        <dbReference type="SAM" id="Phobius"/>
    </source>
</evidence>
<keyword evidence="3" id="KW-1003">Cell membrane</keyword>
<dbReference type="Proteomes" id="UP001431775">
    <property type="component" value="Unassembled WGS sequence"/>
</dbReference>
<comment type="similarity">
    <text evidence="2">Belongs to the polysaccharide synthase family.</text>
</comment>
<protein>
    <submittedName>
        <fullName evidence="8">Lipopolysaccharide biosynthesis protein</fullName>
    </submittedName>
</protein>
<dbReference type="RefSeq" id="WP_281463456.1">
    <property type="nucleotide sequence ID" value="NZ_JASBAN010000002.1"/>
</dbReference>
<evidence type="ECO:0000256" key="6">
    <source>
        <dbReference type="ARBA" id="ARBA00023136"/>
    </source>
</evidence>
<dbReference type="Pfam" id="PF13440">
    <property type="entry name" value="Polysacc_synt_3"/>
    <property type="match status" value="1"/>
</dbReference>
<feature type="transmembrane region" description="Helical" evidence="7">
    <location>
        <begin position="12"/>
        <end position="31"/>
    </location>
</feature>
<feature type="transmembrane region" description="Helical" evidence="7">
    <location>
        <begin position="290"/>
        <end position="314"/>
    </location>
</feature>
<feature type="transmembrane region" description="Helical" evidence="7">
    <location>
        <begin position="140"/>
        <end position="159"/>
    </location>
</feature>
<organism evidence="8 9">
    <name type="scientific">Commensalibacter nepenthis</name>
    <dbReference type="NCBI Taxonomy" id="3043872"/>
    <lineage>
        <taxon>Bacteria</taxon>
        <taxon>Pseudomonadati</taxon>
        <taxon>Pseudomonadota</taxon>
        <taxon>Alphaproteobacteria</taxon>
        <taxon>Acetobacterales</taxon>
        <taxon>Acetobacteraceae</taxon>
    </lineage>
</organism>
<dbReference type="CDD" id="cd13127">
    <property type="entry name" value="MATE_tuaB_like"/>
    <property type="match status" value="1"/>
</dbReference>
<feature type="transmembrane region" description="Helical" evidence="7">
    <location>
        <begin position="349"/>
        <end position="371"/>
    </location>
</feature>
<feature type="transmembrane region" description="Helical" evidence="7">
    <location>
        <begin position="110"/>
        <end position="131"/>
    </location>
</feature>
<keyword evidence="6 7" id="KW-0472">Membrane</keyword>
<dbReference type="EMBL" id="JASBAN010000002">
    <property type="protein sequence ID" value="MDI2113809.1"/>
    <property type="molecule type" value="Genomic_DNA"/>
</dbReference>
<evidence type="ECO:0000256" key="2">
    <source>
        <dbReference type="ARBA" id="ARBA00007430"/>
    </source>
</evidence>
<gene>
    <name evidence="8" type="ORF">QJV33_11065</name>
</gene>
<reference evidence="8" key="1">
    <citation type="submission" date="2023-05" db="EMBL/GenBank/DDBJ databases">
        <title>Whole genome sequence of Commensalibacter sp.</title>
        <authorList>
            <person name="Charoenyingcharoen P."/>
            <person name="Yukphan P."/>
        </authorList>
    </citation>
    <scope>NUCLEOTIDE SEQUENCE</scope>
    <source>
        <strain evidence="8">TBRC 10068</strain>
    </source>
</reference>
<evidence type="ECO:0000256" key="5">
    <source>
        <dbReference type="ARBA" id="ARBA00022989"/>
    </source>
</evidence>
<feature type="transmembrane region" description="Helical" evidence="7">
    <location>
        <begin position="411"/>
        <end position="432"/>
    </location>
</feature>
<sequence>MNLLHNVKWLTLSQVIKVACQLLGLVIFARYLTPKDIGVMSLTMIVVSFVNILRDMGSSAAIIQKEEIDDTLISSVFILNTIMGFSLAIIFFFLSYYISHFFQLELLKYTIKLISITFILNSITSVHLALLERKSKFRTVALTEVISSMSALAIGIYFATHNFGVYSLVFQTLSFSLLTSISFCFFSGWKVKFIFDLDKIKSIFKFSSNLVLFNFVNYFSRNSDEMIIGKFFTAAILGEYSLAYRVMLFPVQNMRSILTRSLYPILSRLQTSSNEAVEVYFKSIKAIAMIVPPVMLCLSAVSHEFSLLIFGSQWLLLPKLLVWLSVVGILQAIVSTTGAVFMSKGKTDLLLYISIFNSVLQVGSFIIGGFYDIEVLVKLYLLANAIMFFPNTMLAVRLLGGRFSDFMLCIYKPMLCAALMFCLVKFISVYFVDLNISLLEIFIIKILLSFVIYISLLFATNLDLYHAVKNKFFAEHISKKK</sequence>
<evidence type="ECO:0000313" key="9">
    <source>
        <dbReference type="Proteomes" id="UP001431775"/>
    </source>
</evidence>
<evidence type="ECO:0000256" key="3">
    <source>
        <dbReference type="ARBA" id="ARBA00022475"/>
    </source>
</evidence>
<feature type="transmembrane region" description="Helical" evidence="7">
    <location>
        <begin position="438"/>
        <end position="459"/>
    </location>
</feature>
<evidence type="ECO:0000256" key="1">
    <source>
        <dbReference type="ARBA" id="ARBA00004651"/>
    </source>
</evidence>
<feature type="transmembrane region" description="Helical" evidence="7">
    <location>
        <begin position="320"/>
        <end position="342"/>
    </location>
</feature>
<evidence type="ECO:0000313" key="8">
    <source>
        <dbReference type="EMBL" id="MDI2113809.1"/>
    </source>
</evidence>
<feature type="transmembrane region" description="Helical" evidence="7">
    <location>
        <begin position="75"/>
        <end position="98"/>
    </location>
</feature>
<dbReference type="PANTHER" id="PTHR30250:SF10">
    <property type="entry name" value="LIPOPOLYSACCHARIDE BIOSYNTHESIS PROTEIN WZXC"/>
    <property type="match status" value="1"/>
</dbReference>